<reference evidence="2" key="1">
    <citation type="submission" date="2022-11" db="UniProtKB">
        <authorList>
            <consortium name="WormBaseParasite"/>
        </authorList>
    </citation>
    <scope>IDENTIFICATION</scope>
</reference>
<name>A0A915EHX3_9BILA</name>
<evidence type="ECO:0000313" key="2">
    <source>
        <dbReference type="WBParaSite" id="jg6197"/>
    </source>
</evidence>
<sequence length="152" mass="17715">MIMLALVCPVQSQEAMWCAAEGSSIWNLAPQKPDCEQIAENFTWTPNDLRIYRRNVKPMEIEATHCKVQKRLLTYYTNMENDRFGDTVDQYPPVSVEACRRMKLALACEHGKLEPTGKAWRTYNKLNPIWLSNWFTNCFAWARKPIKKKTAI</sequence>
<dbReference type="WBParaSite" id="jg6197">
    <property type="protein sequence ID" value="jg6197"/>
    <property type="gene ID" value="jg6197"/>
</dbReference>
<proteinExistence type="predicted"/>
<dbReference type="AlphaFoldDB" id="A0A915EHX3"/>
<keyword evidence="1" id="KW-1185">Reference proteome</keyword>
<protein>
    <submittedName>
        <fullName evidence="2">Uncharacterized protein</fullName>
    </submittedName>
</protein>
<dbReference type="Proteomes" id="UP000887574">
    <property type="component" value="Unplaced"/>
</dbReference>
<organism evidence="1 2">
    <name type="scientific">Ditylenchus dipsaci</name>
    <dbReference type="NCBI Taxonomy" id="166011"/>
    <lineage>
        <taxon>Eukaryota</taxon>
        <taxon>Metazoa</taxon>
        <taxon>Ecdysozoa</taxon>
        <taxon>Nematoda</taxon>
        <taxon>Chromadorea</taxon>
        <taxon>Rhabditida</taxon>
        <taxon>Tylenchina</taxon>
        <taxon>Tylenchomorpha</taxon>
        <taxon>Sphaerularioidea</taxon>
        <taxon>Anguinidae</taxon>
        <taxon>Anguininae</taxon>
        <taxon>Ditylenchus</taxon>
    </lineage>
</organism>
<evidence type="ECO:0000313" key="1">
    <source>
        <dbReference type="Proteomes" id="UP000887574"/>
    </source>
</evidence>
<accession>A0A915EHX3</accession>